<dbReference type="KEGG" id="lac:LBA0631"/>
<proteinExistence type="predicted"/>
<dbReference type="BioCyc" id="LACI272621:G1G49-656-MONOMER"/>
<protein>
    <submittedName>
        <fullName evidence="1">Uncharacterized protein</fullName>
    </submittedName>
</protein>
<evidence type="ECO:0000313" key="2">
    <source>
        <dbReference type="Proteomes" id="UP000006381"/>
    </source>
</evidence>
<evidence type="ECO:0000313" key="1">
    <source>
        <dbReference type="EMBL" id="AAV42510.1"/>
    </source>
</evidence>
<reference evidence="1 2" key="1">
    <citation type="journal article" date="2005" name="Proc. Natl. Acad. Sci. U.S.A.">
        <title>Complete genome sequence of the probiotic lactic acid bacterium Lactobacillus acidophilus NCFM.</title>
        <authorList>
            <person name="Altermann E."/>
            <person name="Russell W.M."/>
            <person name="Azcarate-Peril M.A."/>
            <person name="Barrangou R."/>
            <person name="Buck B.L."/>
            <person name="McAuliffe O."/>
            <person name="Souther N."/>
            <person name="Dobson A."/>
            <person name="Duong T."/>
            <person name="Callanan M."/>
            <person name="Lick S."/>
            <person name="Hamrick A."/>
            <person name="Cano R."/>
            <person name="Klaenhammer T.R."/>
        </authorList>
    </citation>
    <scope>NUCLEOTIDE SEQUENCE [LARGE SCALE GENOMIC DNA]</scope>
    <source>
        <strain evidence="2">ATCC 700396 / NCK56 / N2 / NCFM</strain>
    </source>
</reference>
<dbReference type="HOGENOM" id="CLU_3374277_0_0_9"/>
<organism evidence="2">
    <name type="scientific">Lactobacillus acidophilus (strain ATCC 700396 / NCK56 / N2 / NCFM)</name>
    <dbReference type="NCBI Taxonomy" id="272621"/>
    <lineage>
        <taxon>Bacteria</taxon>
        <taxon>Bacillati</taxon>
        <taxon>Bacillota</taxon>
        <taxon>Bacilli</taxon>
        <taxon>Lactobacillales</taxon>
        <taxon>Lactobacillaceae</taxon>
        <taxon>Lactobacillus</taxon>
    </lineage>
</organism>
<keyword evidence="2" id="KW-1185">Reference proteome</keyword>
<name>Q5FLB4_LACAC</name>
<dbReference type="AlphaFoldDB" id="Q5FLB4"/>
<gene>
    <name evidence="1" type="ordered locus">LBA0631</name>
</gene>
<sequence length="34" mass="3871">MNVNIGCDDAIVLSTYQTTKNRDYQIDELPDPLD</sequence>
<dbReference type="EMBL" id="CP000033">
    <property type="protein sequence ID" value="AAV42510.1"/>
    <property type="molecule type" value="Genomic_DNA"/>
</dbReference>
<dbReference type="Proteomes" id="UP000006381">
    <property type="component" value="Chromosome"/>
</dbReference>
<accession>Q5FLB4</accession>